<dbReference type="SUPFAM" id="SSF53474">
    <property type="entry name" value="alpha/beta-Hydrolases"/>
    <property type="match status" value="1"/>
</dbReference>
<keyword evidence="6" id="KW-0472">Membrane</keyword>
<evidence type="ECO:0000313" key="8">
    <source>
        <dbReference type="Proteomes" id="UP000063789"/>
    </source>
</evidence>
<evidence type="ECO:0000256" key="5">
    <source>
        <dbReference type="SAM" id="MobiDB-lite"/>
    </source>
</evidence>
<keyword evidence="4" id="KW-1015">Disulfide bond</keyword>
<reference evidence="8" key="1">
    <citation type="submission" date="2015-06" db="EMBL/GenBank/DDBJ databases">
        <title>Complete genome sequence and metabolic analysis of phthalate degradation pathway in Gordonia sp. QH-11.</title>
        <authorList>
            <person name="Jin D."/>
            <person name="Kong X."/>
            <person name="Bai Z."/>
        </authorList>
    </citation>
    <scope>NUCLEOTIDE SEQUENCE [LARGE SCALE GENOMIC DNA]</scope>
    <source>
        <strain evidence="8">QH-11</strain>
    </source>
</reference>
<feature type="transmembrane region" description="Helical" evidence="6">
    <location>
        <begin position="12"/>
        <end position="33"/>
    </location>
</feature>
<evidence type="ECO:0000256" key="6">
    <source>
        <dbReference type="SAM" id="Phobius"/>
    </source>
</evidence>
<feature type="compositionally biased region" description="Basic and acidic residues" evidence="5">
    <location>
        <begin position="129"/>
        <end position="138"/>
    </location>
</feature>
<keyword evidence="6" id="KW-1133">Transmembrane helix</keyword>
<dbReference type="InterPro" id="IPR000675">
    <property type="entry name" value="Cutinase/axe"/>
</dbReference>
<proteinExistence type="inferred from homology"/>
<dbReference type="KEGG" id="goq:ACH46_01170"/>
<protein>
    <submittedName>
        <fullName evidence="7">Cutinase</fullName>
    </submittedName>
</protein>
<dbReference type="SMART" id="SM01110">
    <property type="entry name" value="Cutinase"/>
    <property type="match status" value="1"/>
</dbReference>
<keyword evidence="6" id="KW-0812">Transmembrane</keyword>
<evidence type="ECO:0000256" key="2">
    <source>
        <dbReference type="ARBA" id="ARBA00022487"/>
    </source>
</evidence>
<comment type="similarity">
    <text evidence="1">Belongs to the cutinase family.</text>
</comment>
<evidence type="ECO:0000256" key="4">
    <source>
        <dbReference type="ARBA" id="ARBA00023157"/>
    </source>
</evidence>
<dbReference type="PANTHER" id="PTHR33630:SF9">
    <property type="entry name" value="CUTINASE 4"/>
    <property type="match status" value="1"/>
</dbReference>
<evidence type="ECO:0000256" key="1">
    <source>
        <dbReference type="ARBA" id="ARBA00007534"/>
    </source>
</evidence>
<keyword evidence="3" id="KW-0378">Hydrolase</keyword>
<dbReference type="Proteomes" id="UP000063789">
    <property type="component" value="Chromosome"/>
</dbReference>
<accession>A0A0N9ND05</accession>
<dbReference type="PATRIC" id="fig|1136941.3.peg.238"/>
<keyword evidence="2" id="KW-0719">Serine esterase</keyword>
<reference evidence="7 8" key="2">
    <citation type="journal article" date="2017" name="Int. J. Syst. Evol. Microbiol.">
        <title>Gordonia phthalatica sp. nov., a di-n-butyl phthalate-degrading bacterium isolated from activated sludge.</title>
        <authorList>
            <person name="Jin D."/>
            <person name="Kong X."/>
            <person name="Jia M."/>
            <person name="Yu X."/>
            <person name="Wang X."/>
            <person name="Zhuang X."/>
            <person name="Deng Y."/>
            <person name="Bai Z."/>
        </authorList>
    </citation>
    <scope>NUCLEOTIDE SEQUENCE [LARGE SCALE GENOMIC DNA]</scope>
    <source>
        <strain evidence="7 8">QH-11</strain>
    </source>
</reference>
<dbReference type="InterPro" id="IPR029058">
    <property type="entry name" value="AB_hydrolase_fold"/>
</dbReference>
<dbReference type="GO" id="GO:0052689">
    <property type="term" value="F:carboxylic ester hydrolase activity"/>
    <property type="evidence" value="ECO:0007669"/>
    <property type="project" value="UniProtKB-KW"/>
</dbReference>
<gene>
    <name evidence="7" type="ORF">ACH46_01170</name>
</gene>
<evidence type="ECO:0000313" key="7">
    <source>
        <dbReference type="EMBL" id="ALG83376.1"/>
    </source>
</evidence>
<sequence length="327" mass="34987">MLKFRRLRRLLLVVLALAVVAVILIGFLLYQLFKPAPVPPHPGPGPTTSAPPGHADAQPADCPDVLTLVIPGTWESKANDDPLNPTANPKSLMLRVSSQLQQKYPESRTEVYTVPYKAQFRNPTNLADRQADYNDSRRQGTTRAKNKIAKTYKHCPLTHYVLMGFSQGAVIAGDIASDIGNDRGPIPAADQDLILGVGLIADGRRQPGGQQDVAPSPKGVGTEVALGGFGSLVPGITMTGGRSGGFGDLTDRVYSICAPGDLICDAPTVTDPLQAISKLANAANNPVHAMYATKKYWKSKDGGQTATQWMFAWSSRLISSAPKPKHT</sequence>
<dbReference type="PANTHER" id="PTHR33630">
    <property type="entry name" value="CUTINASE RV1984C-RELATED-RELATED"/>
    <property type="match status" value="1"/>
</dbReference>
<feature type="region of interest" description="Disordered" evidence="5">
    <location>
        <begin position="123"/>
        <end position="145"/>
    </location>
</feature>
<dbReference type="AlphaFoldDB" id="A0A0N9ND05"/>
<organism evidence="7 8">
    <name type="scientific">Gordonia phthalatica</name>
    <dbReference type="NCBI Taxonomy" id="1136941"/>
    <lineage>
        <taxon>Bacteria</taxon>
        <taxon>Bacillati</taxon>
        <taxon>Actinomycetota</taxon>
        <taxon>Actinomycetes</taxon>
        <taxon>Mycobacteriales</taxon>
        <taxon>Gordoniaceae</taxon>
        <taxon>Gordonia</taxon>
    </lineage>
</organism>
<dbReference type="Gene3D" id="3.40.50.1820">
    <property type="entry name" value="alpha/beta hydrolase"/>
    <property type="match status" value="1"/>
</dbReference>
<dbReference type="STRING" id="1136941.ACH46_01170"/>
<keyword evidence="8" id="KW-1185">Reference proteome</keyword>
<name>A0A0N9ND05_9ACTN</name>
<dbReference type="Pfam" id="PF01083">
    <property type="entry name" value="Cutinase"/>
    <property type="match status" value="1"/>
</dbReference>
<evidence type="ECO:0000256" key="3">
    <source>
        <dbReference type="ARBA" id="ARBA00022801"/>
    </source>
</evidence>
<dbReference type="EMBL" id="CP011853">
    <property type="protein sequence ID" value="ALG83376.1"/>
    <property type="molecule type" value="Genomic_DNA"/>
</dbReference>
<dbReference type="RefSeq" id="WP_062391326.1">
    <property type="nucleotide sequence ID" value="NZ_CP011853.1"/>
</dbReference>
<dbReference type="OrthoDB" id="4423762at2"/>